<dbReference type="GO" id="GO:0005524">
    <property type="term" value="F:ATP binding"/>
    <property type="evidence" value="ECO:0007669"/>
    <property type="project" value="UniProtKB-KW"/>
</dbReference>
<organism evidence="6 7">
    <name type="scientific">Clostridium neuense</name>
    <dbReference type="NCBI Taxonomy" id="1728934"/>
    <lineage>
        <taxon>Bacteria</taxon>
        <taxon>Bacillati</taxon>
        <taxon>Bacillota</taxon>
        <taxon>Clostridia</taxon>
        <taxon>Eubacteriales</taxon>
        <taxon>Clostridiaceae</taxon>
        <taxon>Clostridium</taxon>
    </lineage>
</organism>
<name>A0ABW8TIY5_9CLOT</name>
<dbReference type="PROSITE" id="PS00211">
    <property type="entry name" value="ABC_TRANSPORTER_1"/>
    <property type="match status" value="1"/>
</dbReference>
<dbReference type="Pfam" id="PF00005">
    <property type="entry name" value="ABC_tran"/>
    <property type="match status" value="1"/>
</dbReference>
<dbReference type="PANTHER" id="PTHR43335">
    <property type="entry name" value="ABC TRANSPORTER, ATP-BINDING PROTEIN"/>
    <property type="match status" value="1"/>
</dbReference>
<evidence type="ECO:0000313" key="7">
    <source>
        <dbReference type="Proteomes" id="UP001623592"/>
    </source>
</evidence>
<comment type="similarity">
    <text evidence="1">Belongs to the ABC transporter superfamily.</text>
</comment>
<keyword evidence="2" id="KW-0813">Transport</keyword>
<evidence type="ECO:0000256" key="3">
    <source>
        <dbReference type="ARBA" id="ARBA00022741"/>
    </source>
</evidence>
<dbReference type="Gene3D" id="3.40.50.300">
    <property type="entry name" value="P-loop containing nucleotide triphosphate hydrolases"/>
    <property type="match status" value="1"/>
</dbReference>
<evidence type="ECO:0000256" key="1">
    <source>
        <dbReference type="ARBA" id="ARBA00005417"/>
    </source>
</evidence>
<keyword evidence="7" id="KW-1185">Reference proteome</keyword>
<sequence>MAVVLEVKDVKKHIGKRQIIKGISFDIKEGQIFGFLGPNGAGKTTTIRMLVGLIAPNSGSIKIMGHDIQKEKEKALGNVGCIVENPDMYGFLTGRENLVQYAKMYGNVTKERIDEVAEIIGLKDRINDKVKKYSLGMKQRLGLGQALLVKPKLLILDEPTNGLDPVGIMDFRKIVRQMATENKSAVMISSHILAEIQQVCDTVAFINGGEIKSVESLNDKKTKDAKENFVIATPNMVEAIGVLTKLPFVYDVKDDKDKISLSLDTGKSSKVVSELMKANIEVSEFYKTHKNLEDRFMQIVEGGEAKDVAADK</sequence>
<evidence type="ECO:0000256" key="2">
    <source>
        <dbReference type="ARBA" id="ARBA00022448"/>
    </source>
</evidence>
<evidence type="ECO:0000313" key="6">
    <source>
        <dbReference type="EMBL" id="MFL0251450.1"/>
    </source>
</evidence>
<dbReference type="Proteomes" id="UP001623592">
    <property type="component" value="Unassembled WGS sequence"/>
</dbReference>
<comment type="caution">
    <text evidence="6">The sequence shown here is derived from an EMBL/GenBank/DDBJ whole genome shotgun (WGS) entry which is preliminary data.</text>
</comment>
<dbReference type="SUPFAM" id="SSF52540">
    <property type="entry name" value="P-loop containing nucleoside triphosphate hydrolases"/>
    <property type="match status" value="1"/>
</dbReference>
<dbReference type="InterPro" id="IPR017871">
    <property type="entry name" value="ABC_transporter-like_CS"/>
</dbReference>
<feature type="domain" description="ABC transporter" evidence="5">
    <location>
        <begin position="5"/>
        <end position="233"/>
    </location>
</feature>
<protein>
    <submittedName>
        <fullName evidence="6">ABC transporter ATP-binding protein</fullName>
    </submittedName>
</protein>
<dbReference type="RefSeq" id="WP_406788105.1">
    <property type="nucleotide sequence ID" value="NZ_JBJIAA010000010.1"/>
</dbReference>
<accession>A0ABW8TIY5</accession>
<keyword evidence="3" id="KW-0547">Nucleotide-binding</keyword>
<dbReference type="PANTHER" id="PTHR43335:SF4">
    <property type="entry name" value="ABC TRANSPORTER, ATP-BINDING PROTEIN"/>
    <property type="match status" value="1"/>
</dbReference>
<dbReference type="InterPro" id="IPR027417">
    <property type="entry name" value="P-loop_NTPase"/>
</dbReference>
<dbReference type="InterPro" id="IPR003593">
    <property type="entry name" value="AAA+_ATPase"/>
</dbReference>
<dbReference type="PROSITE" id="PS50893">
    <property type="entry name" value="ABC_TRANSPORTER_2"/>
    <property type="match status" value="1"/>
</dbReference>
<dbReference type="EMBL" id="JBJIAA010000010">
    <property type="protein sequence ID" value="MFL0251450.1"/>
    <property type="molecule type" value="Genomic_DNA"/>
</dbReference>
<reference evidence="6 7" key="1">
    <citation type="submission" date="2024-11" db="EMBL/GenBank/DDBJ databases">
        <authorList>
            <person name="Heng Y.C."/>
            <person name="Lim A.C.H."/>
            <person name="Lee J.K.Y."/>
            <person name="Kittelmann S."/>
        </authorList>
    </citation>
    <scope>NUCLEOTIDE SEQUENCE [LARGE SCALE GENOMIC DNA]</scope>
    <source>
        <strain evidence="6 7">WILCCON 0114</strain>
    </source>
</reference>
<gene>
    <name evidence="6" type="ORF">ACJDT4_13600</name>
</gene>
<evidence type="ECO:0000256" key="4">
    <source>
        <dbReference type="ARBA" id="ARBA00022840"/>
    </source>
</evidence>
<evidence type="ECO:0000259" key="5">
    <source>
        <dbReference type="PROSITE" id="PS50893"/>
    </source>
</evidence>
<proteinExistence type="inferred from homology"/>
<dbReference type="SMART" id="SM00382">
    <property type="entry name" value="AAA"/>
    <property type="match status" value="1"/>
</dbReference>
<keyword evidence="4 6" id="KW-0067">ATP-binding</keyword>
<dbReference type="InterPro" id="IPR003439">
    <property type="entry name" value="ABC_transporter-like_ATP-bd"/>
</dbReference>